<evidence type="ECO:0000313" key="3">
    <source>
        <dbReference type="WBParaSite" id="GPUH_0000878101-mRNA-1"/>
    </source>
</evidence>
<protein>
    <submittedName>
        <fullName evidence="3">40S ribosomal protein S6</fullName>
    </submittedName>
</protein>
<accession>A0A183DJ80</accession>
<reference evidence="1 2" key="2">
    <citation type="submission" date="2018-11" db="EMBL/GenBank/DDBJ databases">
        <authorList>
            <consortium name="Pathogen Informatics"/>
        </authorList>
    </citation>
    <scope>NUCLEOTIDE SEQUENCE [LARGE SCALE GENOMIC DNA]</scope>
</reference>
<dbReference type="EMBL" id="UYRT01026480">
    <property type="protein sequence ID" value="VDK65154.1"/>
    <property type="molecule type" value="Genomic_DNA"/>
</dbReference>
<organism evidence="3">
    <name type="scientific">Gongylonema pulchrum</name>
    <dbReference type="NCBI Taxonomy" id="637853"/>
    <lineage>
        <taxon>Eukaryota</taxon>
        <taxon>Metazoa</taxon>
        <taxon>Ecdysozoa</taxon>
        <taxon>Nematoda</taxon>
        <taxon>Chromadorea</taxon>
        <taxon>Rhabditida</taxon>
        <taxon>Spirurina</taxon>
        <taxon>Spiruromorpha</taxon>
        <taxon>Spiruroidea</taxon>
        <taxon>Gongylonematidae</taxon>
        <taxon>Gongylonema</taxon>
    </lineage>
</organism>
<proteinExistence type="predicted"/>
<gene>
    <name evidence="1" type="ORF">GPUH_LOCUS8773</name>
</gene>
<sequence>MTSFPGVLEPAKVLVDVNKAPGVRSLKTIFEHGADTTKKIDRQERISLYDADELNGKCEVYFITSFTKVCL</sequence>
<dbReference type="Proteomes" id="UP000271098">
    <property type="component" value="Unassembled WGS sequence"/>
</dbReference>
<dbReference type="AlphaFoldDB" id="A0A183DJ80"/>
<evidence type="ECO:0000313" key="1">
    <source>
        <dbReference type="EMBL" id="VDK65154.1"/>
    </source>
</evidence>
<reference evidence="3" key="1">
    <citation type="submission" date="2016-06" db="UniProtKB">
        <authorList>
            <consortium name="WormBaseParasite"/>
        </authorList>
    </citation>
    <scope>IDENTIFICATION</scope>
</reference>
<dbReference type="WBParaSite" id="GPUH_0000878101-mRNA-1">
    <property type="protein sequence ID" value="GPUH_0000878101-mRNA-1"/>
    <property type="gene ID" value="GPUH_0000878101"/>
</dbReference>
<keyword evidence="2" id="KW-1185">Reference proteome</keyword>
<name>A0A183DJ80_9BILA</name>
<evidence type="ECO:0000313" key="2">
    <source>
        <dbReference type="Proteomes" id="UP000271098"/>
    </source>
</evidence>